<evidence type="ECO:0000259" key="17">
    <source>
        <dbReference type="SMART" id="SM01329"/>
    </source>
</evidence>
<evidence type="ECO:0000313" key="18">
    <source>
        <dbReference type="EMBL" id="KAJ5161132.1"/>
    </source>
</evidence>
<evidence type="ECO:0000256" key="3">
    <source>
        <dbReference type="ARBA" id="ARBA00022435"/>
    </source>
</evidence>
<evidence type="ECO:0000256" key="10">
    <source>
        <dbReference type="ARBA" id="ARBA00023554"/>
    </source>
</evidence>
<feature type="region of interest" description="Disordered" evidence="16">
    <location>
        <begin position="32"/>
        <end position="51"/>
    </location>
</feature>
<evidence type="ECO:0000256" key="6">
    <source>
        <dbReference type="ARBA" id="ARBA00022842"/>
    </source>
</evidence>
<feature type="binding site" evidence="15">
    <location>
        <position position="408"/>
    </location>
    <ligand>
        <name>NADP(+)</name>
        <dbReference type="ChEBI" id="CHEBI:58349"/>
    </ligand>
</feature>
<evidence type="ECO:0000256" key="7">
    <source>
        <dbReference type="ARBA" id="ARBA00022857"/>
    </source>
</evidence>
<feature type="binding site" evidence="14">
    <location>
        <position position="355"/>
    </location>
    <ligand>
        <name>Mn(2+)</name>
        <dbReference type="ChEBI" id="CHEBI:29035"/>
    </ligand>
</feature>
<accession>A0A9W9LJU8</accession>
<dbReference type="GO" id="GO:0005739">
    <property type="term" value="C:mitochondrion"/>
    <property type="evidence" value="ECO:0007669"/>
    <property type="project" value="TreeGrafter"/>
</dbReference>
<feature type="binding site" evidence="15">
    <location>
        <begin position="156"/>
        <end position="158"/>
    </location>
    <ligand>
        <name>NADP(+)</name>
        <dbReference type="ChEBI" id="CHEBI:58349"/>
    </ligand>
</feature>
<dbReference type="PROSITE" id="PS00470">
    <property type="entry name" value="IDH_IMDH"/>
    <property type="match status" value="1"/>
</dbReference>
<keyword evidence="6 11" id="KW-0460">Magnesium</keyword>
<dbReference type="Gene3D" id="3.40.718.10">
    <property type="entry name" value="Isopropylmalate Dehydrogenase"/>
    <property type="match status" value="1"/>
</dbReference>
<feature type="compositionally biased region" description="Low complexity" evidence="16">
    <location>
        <begin position="13"/>
        <end position="25"/>
    </location>
</feature>
<dbReference type="EC" id="1.1.1.42" evidence="11"/>
<feature type="site" description="Critical for catalysis" evidence="12">
    <location>
        <position position="292"/>
    </location>
</feature>
<comment type="similarity">
    <text evidence="2 11">Belongs to the isocitrate and isopropylmalate dehydrogenases family.</text>
</comment>
<dbReference type="InterPro" id="IPR019818">
    <property type="entry name" value="IsoCit/isopropylmalate_DH_CS"/>
</dbReference>
<dbReference type="PIRSF" id="PIRSF000108">
    <property type="entry name" value="IDH_NADP"/>
    <property type="match status" value="1"/>
</dbReference>
<evidence type="ECO:0000256" key="14">
    <source>
        <dbReference type="PIRSR" id="PIRSR000108-3"/>
    </source>
</evidence>
<dbReference type="GO" id="GO:0051287">
    <property type="term" value="F:NAD binding"/>
    <property type="evidence" value="ECO:0007669"/>
    <property type="project" value="InterPro"/>
</dbReference>
<sequence length="491" mass="54632">MNALRSGSAFARRSLATPPSAPLSSTRLLSSFTSSSPQRSASTLYSRSPRIAAARRSGSTPTLNITQLRTMASESKIKVQNPVVELDGDEVVPHGIGYYRVYIETNNASQLILPYLDIDLKYYDLGLEYRDETDDQVTVGAAEAIKKYGVGVKCATITPDEARVEEFKLKKMWLSPNGTIRNILGGTVFREPIIIPRIPRLVPGWNKPIVIGRHAFGDQYRAVDRVIPGPGKLELVYTPAGGEPEVAQVFEFKNGGGVAQTQYNTDESIRGFAHASFQMALMKGLPLYMSTKNTILKRYDGRFKDIFQEIFEKDYQKDFDAKNIWYEHRLIDDMVAQMVKSEGGFVMALKNYDGDVQSDIVAQGFGSLGLMTSTLVTPTGEAFESEAAHGTVTRHYREHQKGRETSTNPIASIFAWTRGLVQRGKLDNTPDVVTFAEELERACVDVVNEEGIMTKDLALACGRKEREAWVTTKEYLAAVERRLKANMSSRL</sequence>
<evidence type="ECO:0000256" key="11">
    <source>
        <dbReference type="PIRNR" id="PIRNR000108"/>
    </source>
</evidence>
<dbReference type="NCBIfam" id="TIGR00127">
    <property type="entry name" value="nadp_idh_euk"/>
    <property type="match status" value="1"/>
</dbReference>
<proteinExistence type="inferred from homology"/>
<keyword evidence="9 11" id="KW-0464">Manganese</keyword>
<dbReference type="PANTHER" id="PTHR11822:SF21">
    <property type="entry name" value="ISOCITRATE DEHYDROGENASE [NADP], MITOCHONDRIAL"/>
    <property type="match status" value="1"/>
</dbReference>
<feature type="binding site" evidence="15">
    <location>
        <position position="163"/>
    </location>
    <ligand>
        <name>NADP(+)</name>
        <dbReference type="ChEBI" id="CHEBI:58349"/>
    </ligand>
</feature>
<dbReference type="FunFam" id="3.40.718.10:FF:000002">
    <property type="entry name" value="Isocitrate dehydrogenase [NADP]"/>
    <property type="match status" value="1"/>
</dbReference>
<keyword evidence="5 11" id="KW-0479">Metal-binding</keyword>
<feature type="site" description="Critical for catalysis" evidence="12">
    <location>
        <position position="220"/>
    </location>
</feature>
<evidence type="ECO:0000256" key="12">
    <source>
        <dbReference type="PIRSR" id="PIRSR000108-1"/>
    </source>
</evidence>
<evidence type="ECO:0000256" key="8">
    <source>
        <dbReference type="ARBA" id="ARBA00023002"/>
    </source>
</evidence>
<protein>
    <recommendedName>
        <fullName evidence="11">Isocitrate dehydrogenase [NADP]</fullName>
        <ecNumber evidence="11">1.1.1.42</ecNumber>
    </recommendedName>
</protein>
<evidence type="ECO:0000256" key="2">
    <source>
        <dbReference type="ARBA" id="ARBA00007769"/>
    </source>
</evidence>
<name>A0A9W9LJU8_9EURO</name>
<dbReference type="GO" id="GO:0004450">
    <property type="term" value="F:isocitrate dehydrogenase (NADP+) activity"/>
    <property type="evidence" value="ECO:0007669"/>
    <property type="project" value="UniProtKB-EC"/>
</dbReference>
<evidence type="ECO:0000256" key="13">
    <source>
        <dbReference type="PIRSR" id="PIRSR000108-2"/>
    </source>
</evidence>
<reference evidence="18" key="2">
    <citation type="journal article" date="2023" name="IMA Fungus">
        <title>Comparative genomic study of the Penicillium genus elucidates a diverse pangenome and 15 lateral gene transfer events.</title>
        <authorList>
            <person name="Petersen C."/>
            <person name="Sorensen T."/>
            <person name="Nielsen M.R."/>
            <person name="Sondergaard T.E."/>
            <person name="Sorensen J.L."/>
            <person name="Fitzpatrick D.A."/>
            <person name="Frisvad J.C."/>
            <person name="Nielsen K.L."/>
        </authorList>
    </citation>
    <scope>NUCLEOTIDE SEQUENCE</scope>
    <source>
        <strain evidence="18">IBT 21917</strain>
    </source>
</reference>
<gene>
    <name evidence="18" type="ORF">N7492_006524</name>
</gene>
<dbReference type="AlphaFoldDB" id="A0A9W9LJU8"/>
<feature type="domain" description="Isopropylmalate dehydrogenase-like" evidence="17">
    <location>
        <begin position="82"/>
        <end position="479"/>
    </location>
</feature>
<comment type="catalytic activity">
    <reaction evidence="10 11">
        <text>D-threo-isocitrate + NADP(+) = 2-oxoglutarate + CO2 + NADPH</text>
        <dbReference type="Rhea" id="RHEA:19629"/>
        <dbReference type="ChEBI" id="CHEBI:15562"/>
        <dbReference type="ChEBI" id="CHEBI:16526"/>
        <dbReference type="ChEBI" id="CHEBI:16810"/>
        <dbReference type="ChEBI" id="CHEBI:57783"/>
        <dbReference type="ChEBI" id="CHEBI:58349"/>
        <dbReference type="EC" id="1.1.1.42"/>
    </reaction>
</comment>
<keyword evidence="19" id="KW-1185">Reference proteome</keyword>
<feature type="binding site" evidence="13">
    <location>
        <position position="213"/>
    </location>
    <ligand>
        <name>D-threo-isocitrate</name>
        <dbReference type="ChEBI" id="CHEBI:15562"/>
    </ligand>
</feature>
<evidence type="ECO:0000256" key="1">
    <source>
        <dbReference type="ARBA" id="ARBA00001936"/>
    </source>
</evidence>
<dbReference type="GO" id="GO:0006102">
    <property type="term" value="P:isocitrate metabolic process"/>
    <property type="evidence" value="ECO:0007669"/>
    <property type="project" value="InterPro"/>
</dbReference>
<dbReference type="OrthoDB" id="248923at2759"/>
<organism evidence="18 19">
    <name type="scientific">Penicillium capsulatum</name>
    <dbReference type="NCBI Taxonomy" id="69766"/>
    <lineage>
        <taxon>Eukaryota</taxon>
        <taxon>Fungi</taxon>
        <taxon>Dikarya</taxon>
        <taxon>Ascomycota</taxon>
        <taxon>Pezizomycotina</taxon>
        <taxon>Eurotiomycetes</taxon>
        <taxon>Eurotiomycetidae</taxon>
        <taxon>Eurotiales</taxon>
        <taxon>Aspergillaceae</taxon>
        <taxon>Penicillium</taxon>
    </lineage>
</organism>
<dbReference type="SMART" id="SM01329">
    <property type="entry name" value="Iso_dh"/>
    <property type="match status" value="1"/>
</dbReference>
<dbReference type="GO" id="GO:0000287">
    <property type="term" value="F:magnesium ion binding"/>
    <property type="evidence" value="ECO:0007669"/>
    <property type="project" value="InterPro"/>
</dbReference>
<dbReference type="NCBIfam" id="NF006156">
    <property type="entry name" value="PRK08299.1"/>
    <property type="match status" value="1"/>
</dbReference>
<keyword evidence="8 11" id="KW-0560">Oxidoreductase</keyword>
<dbReference type="GO" id="GO:0006099">
    <property type="term" value="P:tricarboxylic acid cycle"/>
    <property type="evidence" value="ECO:0007669"/>
    <property type="project" value="UniProtKB-KW"/>
</dbReference>
<dbReference type="SUPFAM" id="SSF53659">
    <property type="entry name" value="Isocitrate/Isopropylmalate dehydrogenase-like"/>
    <property type="match status" value="1"/>
</dbReference>
<comment type="cofactor">
    <cofactor evidence="1">
        <name>Mn(2+)</name>
        <dbReference type="ChEBI" id="CHEBI:29035"/>
    </cofactor>
</comment>
<evidence type="ECO:0000256" key="9">
    <source>
        <dbReference type="ARBA" id="ARBA00023211"/>
    </source>
</evidence>
<comment type="caution">
    <text evidence="18">The sequence shown here is derived from an EMBL/GenBank/DDBJ whole genome shotgun (WGS) entry which is preliminary data.</text>
</comment>
<comment type="cofactor">
    <cofactor evidence="11 14">
        <name>Mg(2+)</name>
        <dbReference type="ChEBI" id="CHEBI:18420"/>
    </cofactor>
    <cofactor evidence="11 14">
        <name>Mn(2+)</name>
        <dbReference type="ChEBI" id="CHEBI:29035"/>
    </cofactor>
    <text evidence="11 14">Binds 1 Mg(2+) or Mn(2+) ion per subunit.</text>
</comment>
<feature type="binding site" evidence="14">
    <location>
        <position position="332"/>
    </location>
    <ligand>
        <name>Mn(2+)</name>
        <dbReference type="ChEBI" id="CHEBI:29035"/>
    </ligand>
</feature>
<evidence type="ECO:0000256" key="16">
    <source>
        <dbReference type="SAM" id="MobiDB-lite"/>
    </source>
</evidence>
<dbReference type="InterPro" id="IPR004790">
    <property type="entry name" value="Isocitrate_DH_NADP"/>
</dbReference>
<keyword evidence="3" id="KW-0329">Glyoxylate bypass</keyword>
<dbReference type="InterPro" id="IPR024084">
    <property type="entry name" value="IsoPropMal-DH-like_dom"/>
</dbReference>
<dbReference type="PANTHER" id="PTHR11822">
    <property type="entry name" value="NADP-SPECIFIC ISOCITRATE DEHYDROGENASE"/>
    <property type="match status" value="1"/>
</dbReference>
<feature type="region of interest" description="Disordered" evidence="16">
    <location>
        <begin position="1"/>
        <end position="25"/>
    </location>
</feature>
<dbReference type="EMBL" id="JAPQKO010000005">
    <property type="protein sequence ID" value="KAJ5161132.1"/>
    <property type="molecule type" value="Genomic_DNA"/>
</dbReference>
<dbReference type="GO" id="GO:0006097">
    <property type="term" value="P:glyoxylate cycle"/>
    <property type="evidence" value="ECO:0007669"/>
    <property type="project" value="UniProtKB-KW"/>
</dbReference>
<dbReference type="Pfam" id="PF00180">
    <property type="entry name" value="Iso_dh"/>
    <property type="match status" value="1"/>
</dbReference>
<feature type="binding site" evidence="15">
    <location>
        <begin position="390"/>
        <end position="395"/>
    </location>
    <ligand>
        <name>NADP(+)</name>
        <dbReference type="ChEBI" id="CHEBI:58349"/>
    </ligand>
</feature>
<feature type="binding site" evidence="13">
    <location>
        <position position="190"/>
    </location>
    <ligand>
        <name>D-threo-isocitrate</name>
        <dbReference type="ChEBI" id="CHEBI:15562"/>
    </ligand>
</feature>
<evidence type="ECO:0000256" key="15">
    <source>
        <dbReference type="PIRSR" id="PIRSR000108-4"/>
    </source>
</evidence>
<dbReference type="Proteomes" id="UP001146351">
    <property type="component" value="Unassembled WGS sequence"/>
</dbReference>
<evidence type="ECO:0000256" key="4">
    <source>
        <dbReference type="ARBA" id="ARBA00022532"/>
    </source>
</evidence>
<feature type="binding site" evidence="13">
    <location>
        <position position="158"/>
    </location>
    <ligand>
        <name>D-threo-isocitrate</name>
        <dbReference type="ChEBI" id="CHEBI:15562"/>
    </ligand>
</feature>
<feature type="binding site" evidence="13">
    <location>
        <begin position="175"/>
        <end position="181"/>
    </location>
    <ligand>
        <name>D-threo-isocitrate</name>
        <dbReference type="ChEBI" id="CHEBI:15562"/>
    </ligand>
</feature>
<evidence type="ECO:0000256" key="5">
    <source>
        <dbReference type="ARBA" id="ARBA00022723"/>
    </source>
</evidence>
<feature type="binding site" evidence="15">
    <location>
        <position position="340"/>
    </location>
    <ligand>
        <name>NADP(+)</name>
        <dbReference type="ChEBI" id="CHEBI:58349"/>
    </ligand>
</feature>
<keyword evidence="4 11" id="KW-0816">Tricarboxylic acid cycle</keyword>
<dbReference type="GO" id="GO:0006739">
    <property type="term" value="P:NADP+ metabolic process"/>
    <property type="evidence" value="ECO:0007669"/>
    <property type="project" value="TreeGrafter"/>
</dbReference>
<keyword evidence="7 11" id="KW-0521">NADP</keyword>
<evidence type="ECO:0000313" key="19">
    <source>
        <dbReference type="Proteomes" id="UP001146351"/>
    </source>
</evidence>
<reference evidence="18" key="1">
    <citation type="submission" date="2022-11" db="EMBL/GenBank/DDBJ databases">
        <authorList>
            <person name="Petersen C."/>
        </authorList>
    </citation>
    <scope>NUCLEOTIDE SEQUENCE</scope>
    <source>
        <strain evidence="18">IBT 21917</strain>
    </source>
</reference>